<comment type="caution">
    <text evidence="5">The sequence shown here is derived from an EMBL/GenBank/DDBJ whole genome shotgun (WGS) entry which is preliminary data.</text>
</comment>
<dbReference type="GO" id="GO:0015562">
    <property type="term" value="F:efflux transmembrane transporter activity"/>
    <property type="evidence" value="ECO:0007669"/>
    <property type="project" value="InterPro"/>
</dbReference>
<dbReference type="Proteomes" id="UP000246744">
    <property type="component" value="Unassembled WGS sequence"/>
</dbReference>
<keyword evidence="6" id="KW-1185">Reference proteome</keyword>
<dbReference type="InterPro" id="IPR003423">
    <property type="entry name" value="OMP_efflux"/>
</dbReference>
<dbReference type="SUPFAM" id="SSF56954">
    <property type="entry name" value="Outer membrane efflux proteins (OEP)"/>
    <property type="match status" value="1"/>
</dbReference>
<evidence type="ECO:0000313" key="5">
    <source>
        <dbReference type="EMBL" id="PWW07066.1"/>
    </source>
</evidence>
<dbReference type="RefSeq" id="WP_110026747.1">
    <property type="nucleotide sequence ID" value="NZ_QGTS01000009.1"/>
</dbReference>
<keyword evidence="3" id="KW-0732">Signal</keyword>
<evidence type="ECO:0000313" key="6">
    <source>
        <dbReference type="Proteomes" id="UP000246744"/>
    </source>
</evidence>
<organism evidence="5 6">
    <name type="scientific">Mangrovibacter plantisponsor</name>
    <dbReference type="NCBI Taxonomy" id="451513"/>
    <lineage>
        <taxon>Bacteria</taxon>
        <taxon>Pseudomonadati</taxon>
        <taxon>Pseudomonadota</taxon>
        <taxon>Gammaproteobacteria</taxon>
        <taxon>Enterobacterales</taxon>
        <taxon>Enterobacteriaceae</taxon>
        <taxon>Mangrovibacter</taxon>
    </lineage>
</organism>
<name>A0A317Q1Z2_9ENTR</name>
<evidence type="ECO:0000256" key="3">
    <source>
        <dbReference type="RuleBase" id="RU362097"/>
    </source>
</evidence>
<keyword evidence="3" id="KW-1134">Transmembrane beta strand</keyword>
<feature type="signal peptide" evidence="3">
    <location>
        <begin position="1"/>
        <end position="19"/>
    </location>
</feature>
<feature type="coiled-coil region" evidence="4">
    <location>
        <begin position="219"/>
        <end position="246"/>
    </location>
</feature>
<dbReference type="OrthoDB" id="9770517at2"/>
<evidence type="ECO:0000256" key="4">
    <source>
        <dbReference type="SAM" id="Coils"/>
    </source>
</evidence>
<dbReference type="NCBIfam" id="TIGR01845">
    <property type="entry name" value="outer_NodT"/>
    <property type="match status" value="1"/>
</dbReference>
<keyword evidence="4" id="KW-0175">Coiled coil</keyword>
<dbReference type="InterPro" id="IPR010131">
    <property type="entry name" value="MdtP/NodT-like"/>
</dbReference>
<dbReference type="Pfam" id="PF02321">
    <property type="entry name" value="OEP"/>
    <property type="match status" value="2"/>
</dbReference>
<reference evidence="5 6" key="1">
    <citation type="submission" date="2018-05" db="EMBL/GenBank/DDBJ databases">
        <title>Genomic Encyclopedia of Type Strains, Phase IV (KMG-IV): sequencing the most valuable type-strain genomes for metagenomic binning, comparative biology and taxonomic classification.</title>
        <authorList>
            <person name="Goeker M."/>
        </authorList>
    </citation>
    <scope>NUCLEOTIDE SEQUENCE [LARGE SCALE GENOMIC DNA]</scope>
    <source>
        <strain evidence="5 6">DSM 19579</strain>
    </source>
</reference>
<accession>A0A317Q1Z2</accession>
<dbReference type="EMBL" id="QGTS01000009">
    <property type="protein sequence ID" value="PWW07066.1"/>
    <property type="molecule type" value="Genomic_DNA"/>
</dbReference>
<dbReference type="PROSITE" id="PS51257">
    <property type="entry name" value="PROKAR_LIPOPROTEIN"/>
    <property type="match status" value="1"/>
</dbReference>
<feature type="chain" id="PRO_5016192734" evidence="3">
    <location>
        <begin position="20"/>
        <end position="463"/>
    </location>
</feature>
<dbReference type="AlphaFoldDB" id="A0A317Q1Z2"/>
<dbReference type="PANTHER" id="PTHR30203">
    <property type="entry name" value="OUTER MEMBRANE CATION EFFLUX PROTEIN"/>
    <property type="match status" value="1"/>
</dbReference>
<dbReference type="PANTHER" id="PTHR30203:SF32">
    <property type="entry name" value="CATION EFFLUX SYSTEM PROTEIN CUSC"/>
    <property type="match status" value="1"/>
</dbReference>
<dbReference type="GO" id="GO:0009279">
    <property type="term" value="C:cell outer membrane"/>
    <property type="evidence" value="ECO:0007669"/>
    <property type="project" value="UniProtKB-SubCell"/>
</dbReference>
<sequence length="463" mass="51306">MLRLITLLLLLPALSGCGAWLRHNAAPAEISLPPNWRASNTGVGYLENNENWWHAFGDPQLSGLIAQVLTHNSDLVIAGLQLRQSRLGTQLVNTNLTPDVGASASASNSRQLQSNTPSVESYSAGFSLSYELDLWGKLARTREQSHWSSEASAEDLQNTILMLIGTTAQHYWNIARLNQLITLHNTRLHLAERTGQLVETKYQAGAAGERDRLTNQQTLLAQRHQLRTLGEQLENARNALALIYNQPHLNRAPEIDALDTGQNIGVPLALPVEVIARRPDVRAAEWRLRATLAGNDVARLSFFPSLTLGASLNAGHTLFSQWFSNQSLAQSLTTSLPFLQWRTVQLTIAQSELEVKQAEESFRKQVLSALVEVEDALAQRETSHIQRENQRTTLAISQQLLVLTQSQYNAGQVALQVLLDAQDNVLNQQISLIESQYSYLTASMKLWQAIGGGETRYTGEEES</sequence>
<keyword evidence="3" id="KW-0472">Membrane</keyword>
<evidence type="ECO:0000256" key="1">
    <source>
        <dbReference type="ARBA" id="ARBA00004459"/>
    </source>
</evidence>
<dbReference type="Gene3D" id="1.20.1600.10">
    <property type="entry name" value="Outer membrane efflux proteins (OEP)"/>
    <property type="match status" value="1"/>
</dbReference>
<keyword evidence="3" id="KW-0812">Transmembrane</keyword>
<comment type="similarity">
    <text evidence="2 3">Belongs to the outer membrane factor (OMF) (TC 1.B.17) family.</text>
</comment>
<proteinExistence type="inferred from homology"/>
<keyword evidence="3 5" id="KW-0449">Lipoprotein</keyword>
<gene>
    <name evidence="5" type="ORF">DES37_109186</name>
</gene>
<keyword evidence="3" id="KW-0564">Palmitate</keyword>
<evidence type="ECO:0000256" key="2">
    <source>
        <dbReference type="ARBA" id="ARBA00007613"/>
    </source>
</evidence>
<dbReference type="Gene3D" id="2.20.200.10">
    <property type="entry name" value="Outer membrane efflux proteins (OEP)"/>
    <property type="match status" value="1"/>
</dbReference>
<protein>
    <submittedName>
        <fullName evidence="5">NodT family efflux transporter outer membrane factor (OMF) lipoprotein</fullName>
    </submittedName>
</protein>
<comment type="subcellular location">
    <subcellularLocation>
        <location evidence="1 3">Cell outer membrane</location>
        <topology evidence="1 3">Lipid-anchor</topology>
    </subcellularLocation>
</comment>